<proteinExistence type="predicted"/>
<dbReference type="InParanoid" id="A0A3N4L5N7"/>
<dbReference type="OrthoDB" id="202825at2759"/>
<protein>
    <submittedName>
        <fullName evidence="2">Uncharacterized protein</fullName>
    </submittedName>
</protein>
<name>A0A3N4L5N7_9PEZI</name>
<dbReference type="AlphaFoldDB" id="A0A3N4L5N7"/>
<sequence length="486" mass="54358">MSSTTPPTTPLSISSKPSRLDSPARIALAIKLLQTKPPSLSIREFIDLLRSHTFSGERALDPASEQRHIKACRLWRERSEADADRVHELQAKVNELTEKIVALSKANESVSHEAGLVKRKGKAVNKRKSVSAGNIAKPVENQSGTSKILQDPSQNILPEGGDFVRFSGSAISKLISSLYLLQFAREPHLVPRSIEQTSQALYDVVQDFIDGKLTKAISPAELTYGTKESQEIEDISKIVGKTCDKAISSLGYLIEEGGKTINTRNKEFLASGIGSVIQMLVGILSLIYKTTRRLLSEGLYPTDKPATRDIRLELTTILVRLLKTLSAGKTYQRDILEGLFYRFLEIINGTLSQPDLSYLDEANEDMMVQRLAVEETSWYFLRVFQAVLKVKDHTIEPEERKLERQAMERLKFILIDGIFCGTSNVAVREDGGERKEKGKRKKDDREGFWESLETKQPSKNITVTDSAFSNALWELLGFDMLAEQIG</sequence>
<organism evidence="2 3">
    <name type="scientific">Morchella conica CCBAS932</name>
    <dbReference type="NCBI Taxonomy" id="1392247"/>
    <lineage>
        <taxon>Eukaryota</taxon>
        <taxon>Fungi</taxon>
        <taxon>Dikarya</taxon>
        <taxon>Ascomycota</taxon>
        <taxon>Pezizomycotina</taxon>
        <taxon>Pezizomycetes</taxon>
        <taxon>Pezizales</taxon>
        <taxon>Morchellaceae</taxon>
        <taxon>Morchella</taxon>
    </lineage>
</organism>
<evidence type="ECO:0000313" key="2">
    <source>
        <dbReference type="EMBL" id="RPB15941.1"/>
    </source>
</evidence>
<evidence type="ECO:0000313" key="3">
    <source>
        <dbReference type="Proteomes" id="UP000277580"/>
    </source>
</evidence>
<accession>A0A3N4L5N7</accession>
<keyword evidence="3" id="KW-1185">Reference proteome</keyword>
<dbReference type="EMBL" id="ML119111">
    <property type="protein sequence ID" value="RPB15941.1"/>
    <property type="molecule type" value="Genomic_DNA"/>
</dbReference>
<dbReference type="Proteomes" id="UP000277580">
    <property type="component" value="Unassembled WGS sequence"/>
</dbReference>
<evidence type="ECO:0000256" key="1">
    <source>
        <dbReference type="SAM" id="Coils"/>
    </source>
</evidence>
<reference evidence="2 3" key="1">
    <citation type="journal article" date="2018" name="Nat. Ecol. Evol.">
        <title>Pezizomycetes genomes reveal the molecular basis of ectomycorrhizal truffle lifestyle.</title>
        <authorList>
            <person name="Murat C."/>
            <person name="Payen T."/>
            <person name="Noel B."/>
            <person name="Kuo A."/>
            <person name="Morin E."/>
            <person name="Chen J."/>
            <person name="Kohler A."/>
            <person name="Krizsan K."/>
            <person name="Balestrini R."/>
            <person name="Da Silva C."/>
            <person name="Montanini B."/>
            <person name="Hainaut M."/>
            <person name="Levati E."/>
            <person name="Barry K.W."/>
            <person name="Belfiori B."/>
            <person name="Cichocki N."/>
            <person name="Clum A."/>
            <person name="Dockter R.B."/>
            <person name="Fauchery L."/>
            <person name="Guy J."/>
            <person name="Iotti M."/>
            <person name="Le Tacon F."/>
            <person name="Lindquist E.A."/>
            <person name="Lipzen A."/>
            <person name="Malagnac F."/>
            <person name="Mello A."/>
            <person name="Molinier V."/>
            <person name="Miyauchi S."/>
            <person name="Poulain J."/>
            <person name="Riccioni C."/>
            <person name="Rubini A."/>
            <person name="Sitrit Y."/>
            <person name="Splivallo R."/>
            <person name="Traeger S."/>
            <person name="Wang M."/>
            <person name="Zifcakova L."/>
            <person name="Wipf D."/>
            <person name="Zambonelli A."/>
            <person name="Paolocci F."/>
            <person name="Nowrousian M."/>
            <person name="Ottonello S."/>
            <person name="Baldrian P."/>
            <person name="Spatafora J.W."/>
            <person name="Henrissat B."/>
            <person name="Nagy L.G."/>
            <person name="Aury J.M."/>
            <person name="Wincker P."/>
            <person name="Grigoriev I.V."/>
            <person name="Bonfante P."/>
            <person name="Martin F.M."/>
        </authorList>
    </citation>
    <scope>NUCLEOTIDE SEQUENCE [LARGE SCALE GENOMIC DNA]</scope>
    <source>
        <strain evidence="2 3">CCBAS932</strain>
    </source>
</reference>
<keyword evidence="1" id="KW-0175">Coiled coil</keyword>
<gene>
    <name evidence="2" type="ORF">P167DRAFT_571117</name>
</gene>
<feature type="coiled-coil region" evidence="1">
    <location>
        <begin position="79"/>
        <end position="113"/>
    </location>
</feature>